<dbReference type="OrthoDB" id="2884672at2759"/>
<accession>A0A4Y7PHL6</accession>
<gene>
    <name evidence="3" type="ORF">BD410DRAFT_902804</name>
</gene>
<evidence type="ECO:0000313" key="3">
    <source>
        <dbReference type="EMBL" id="TDL14983.1"/>
    </source>
</evidence>
<proteinExistence type="predicted"/>
<reference evidence="3 4" key="1">
    <citation type="submission" date="2018-06" db="EMBL/GenBank/DDBJ databases">
        <title>A transcriptomic atlas of mushroom development highlights an independent origin of complex multicellularity.</title>
        <authorList>
            <consortium name="DOE Joint Genome Institute"/>
            <person name="Krizsan K."/>
            <person name="Almasi E."/>
            <person name="Merenyi Z."/>
            <person name="Sahu N."/>
            <person name="Viragh M."/>
            <person name="Koszo T."/>
            <person name="Mondo S."/>
            <person name="Kiss B."/>
            <person name="Balint B."/>
            <person name="Kues U."/>
            <person name="Barry K."/>
            <person name="Hegedus J.C."/>
            <person name="Henrissat B."/>
            <person name="Johnson J."/>
            <person name="Lipzen A."/>
            <person name="Ohm R."/>
            <person name="Nagy I."/>
            <person name="Pangilinan J."/>
            <person name="Yan J."/>
            <person name="Xiong Y."/>
            <person name="Grigoriev I.V."/>
            <person name="Hibbett D.S."/>
            <person name="Nagy L.G."/>
        </authorList>
    </citation>
    <scope>NUCLEOTIDE SEQUENCE [LARGE SCALE GENOMIC DNA]</scope>
    <source>
        <strain evidence="3 4">SZMC22713</strain>
    </source>
</reference>
<keyword evidence="1" id="KW-0732">Signal</keyword>
<dbReference type="Pfam" id="PF22803">
    <property type="entry name" value="GBD_Y3"/>
    <property type="match status" value="1"/>
</dbReference>
<feature type="chain" id="PRO_5021353538" description="Glycan binding protein Y3-like domain-containing protein" evidence="1">
    <location>
        <begin position="21"/>
        <end position="115"/>
    </location>
</feature>
<feature type="signal peptide" evidence="1">
    <location>
        <begin position="1"/>
        <end position="20"/>
    </location>
</feature>
<keyword evidence="4" id="KW-1185">Reference proteome</keyword>
<dbReference type="EMBL" id="ML170296">
    <property type="protein sequence ID" value="TDL14983.1"/>
    <property type="molecule type" value="Genomic_DNA"/>
</dbReference>
<dbReference type="InterPro" id="IPR054443">
    <property type="entry name" value="Y3-like_dom"/>
</dbReference>
<dbReference type="VEuPathDB" id="FungiDB:BD410DRAFT_902804"/>
<name>A0A4Y7PHL6_9AGAM</name>
<evidence type="ECO:0000313" key="4">
    <source>
        <dbReference type="Proteomes" id="UP000294933"/>
    </source>
</evidence>
<feature type="domain" description="Glycan binding protein Y3-like" evidence="2">
    <location>
        <begin position="31"/>
        <end position="115"/>
    </location>
</feature>
<dbReference type="Proteomes" id="UP000294933">
    <property type="component" value="Unassembled WGS sequence"/>
</dbReference>
<dbReference type="AlphaFoldDB" id="A0A4Y7PHL6"/>
<evidence type="ECO:0000256" key="1">
    <source>
        <dbReference type="SAM" id="SignalP"/>
    </source>
</evidence>
<sequence length="115" mass="11898">MFSRIAAVLSLFAVAAVVNGEGCFSGGQSGDCSSIIGSFCNNLGGNMVSGETRTRCFNVNGFKCDMRIINEGGSRLPDVNACFDAMDAEASGCSTGGIKTINNFQFTLDPNTGSC</sequence>
<organism evidence="3 4">
    <name type="scientific">Rickenella mellea</name>
    <dbReference type="NCBI Taxonomy" id="50990"/>
    <lineage>
        <taxon>Eukaryota</taxon>
        <taxon>Fungi</taxon>
        <taxon>Dikarya</taxon>
        <taxon>Basidiomycota</taxon>
        <taxon>Agaricomycotina</taxon>
        <taxon>Agaricomycetes</taxon>
        <taxon>Hymenochaetales</taxon>
        <taxon>Rickenellaceae</taxon>
        <taxon>Rickenella</taxon>
    </lineage>
</organism>
<protein>
    <recommendedName>
        <fullName evidence="2">Glycan binding protein Y3-like domain-containing protein</fullName>
    </recommendedName>
</protein>
<evidence type="ECO:0000259" key="2">
    <source>
        <dbReference type="Pfam" id="PF22803"/>
    </source>
</evidence>